<dbReference type="EMBL" id="CP009571">
    <property type="protein sequence ID" value="AIT05633.1"/>
    <property type="molecule type" value="Genomic_DNA"/>
</dbReference>
<dbReference type="KEGG" id="stax:MC45_03575"/>
<dbReference type="HOGENOM" id="CLU_2525849_0_0_5"/>
<keyword evidence="2" id="KW-0812">Transmembrane</keyword>
<organism evidence="3 4">
    <name type="scientific">Sphingomonas taxi</name>
    <dbReference type="NCBI Taxonomy" id="1549858"/>
    <lineage>
        <taxon>Bacteria</taxon>
        <taxon>Pseudomonadati</taxon>
        <taxon>Pseudomonadota</taxon>
        <taxon>Alphaproteobacteria</taxon>
        <taxon>Sphingomonadales</taxon>
        <taxon>Sphingomonadaceae</taxon>
        <taxon>Sphingomonas</taxon>
    </lineage>
</organism>
<proteinExistence type="predicted"/>
<gene>
    <name evidence="3" type="ORF">MC45_03575</name>
</gene>
<keyword evidence="4" id="KW-1185">Reference proteome</keyword>
<evidence type="ECO:0000313" key="4">
    <source>
        <dbReference type="Proteomes" id="UP000033200"/>
    </source>
</evidence>
<feature type="transmembrane region" description="Helical" evidence="2">
    <location>
        <begin position="12"/>
        <end position="30"/>
    </location>
</feature>
<dbReference type="eggNOG" id="ENOG5031PHA">
    <property type="taxonomic scope" value="Bacteria"/>
</dbReference>
<evidence type="ECO:0000256" key="1">
    <source>
        <dbReference type="SAM" id="MobiDB-lite"/>
    </source>
</evidence>
<feature type="region of interest" description="Disordered" evidence="1">
    <location>
        <begin position="63"/>
        <end position="84"/>
    </location>
</feature>
<keyword evidence="2" id="KW-0472">Membrane</keyword>
<reference evidence="3 4" key="1">
    <citation type="submission" date="2014-09" db="EMBL/GenBank/DDBJ databases">
        <title>Using Illumina technology Improving SMRT sequencing Genome Assembly by RASTools.</title>
        <authorList>
            <person name="Zhou Y."/>
            <person name="Ma T."/>
            <person name="Liu T."/>
        </authorList>
    </citation>
    <scope>NUCLEOTIDE SEQUENCE [LARGE SCALE GENOMIC DNA]</scope>
    <source>
        <strain evidence="3 4">ATCC 55669</strain>
    </source>
</reference>
<sequence>MYWEHLSASDALILAGIAVLIASLCLALRYDRRVQQRRAAEWHDAYYRRGGLVRALMGRWGRGPARLTDQRDDVSRPQTQQRGP</sequence>
<protein>
    <submittedName>
        <fullName evidence="3">Uncharacterized protein</fullName>
    </submittedName>
</protein>
<name>A0A097EDH8_9SPHN</name>
<evidence type="ECO:0000313" key="3">
    <source>
        <dbReference type="EMBL" id="AIT05633.1"/>
    </source>
</evidence>
<dbReference type="RefSeq" id="WP_038659598.1">
    <property type="nucleotide sequence ID" value="NZ_CP009571.1"/>
</dbReference>
<dbReference type="AlphaFoldDB" id="A0A097EDH8"/>
<accession>A0A097EDH8</accession>
<evidence type="ECO:0000256" key="2">
    <source>
        <dbReference type="SAM" id="Phobius"/>
    </source>
</evidence>
<dbReference type="Proteomes" id="UP000033200">
    <property type="component" value="Chromosome"/>
</dbReference>
<keyword evidence="2" id="KW-1133">Transmembrane helix</keyword>